<dbReference type="InterPro" id="IPR001623">
    <property type="entry name" value="DnaJ_domain"/>
</dbReference>
<dbReference type="InterPro" id="IPR052594">
    <property type="entry name" value="J_domain-containing_protein"/>
</dbReference>
<evidence type="ECO:0000313" key="2">
    <source>
        <dbReference type="EMBL" id="TVY93652.1"/>
    </source>
</evidence>
<dbReference type="PANTHER" id="PTHR44144:SF1">
    <property type="entry name" value="DNAJ HOMOLOG SUBFAMILY C MEMBER 9"/>
    <property type="match status" value="1"/>
</dbReference>
<accession>A0A559ML20</accession>
<sequence length="295" mass="33103">MSDESHQASAIQEKDGIIQILTSDNVAPGILHEEDLYIILGAPRSATPAELRKFYLDRSRITHPDKPPFHPLSTSAFQRLGFAFDILKSPSSRRTYDRASKPTSSQLPDKTSFLGGEHTFRSAVEAILQEFMTGDFVIVRRWLESLHAQYPHLVSEEVVLNVERSFIRIRELVLTTRTYALLIYIELGRIHRVQKRLMGLGYLDVVGRARLSIHLVRVTLAVPMRVDRALKQREEKAWRAKTAGLQARGITPTETMGQAGILNERVSKVLEFIVGAAGKDEGADEAWSTNMGKAS</sequence>
<dbReference type="CDD" id="cd06257">
    <property type="entry name" value="DnaJ"/>
    <property type="match status" value="1"/>
</dbReference>
<dbReference type="InterPro" id="IPR036869">
    <property type="entry name" value="J_dom_sf"/>
</dbReference>
<proteinExistence type="predicted"/>
<name>A0A559ML20_9HELO</name>
<dbReference type="Gene3D" id="1.10.287.110">
    <property type="entry name" value="DnaJ domain"/>
    <property type="match status" value="1"/>
</dbReference>
<feature type="domain" description="J" evidence="1">
    <location>
        <begin position="35"/>
        <end position="100"/>
    </location>
</feature>
<dbReference type="AlphaFoldDB" id="A0A559ML20"/>
<dbReference type="SUPFAM" id="SSF46565">
    <property type="entry name" value="Chaperone J-domain"/>
    <property type="match status" value="1"/>
</dbReference>
<comment type="caution">
    <text evidence="2">The sequence shown here is derived from an EMBL/GenBank/DDBJ whole genome shotgun (WGS) entry which is preliminary data.</text>
</comment>
<dbReference type="Proteomes" id="UP000315522">
    <property type="component" value="Unassembled WGS sequence"/>
</dbReference>
<dbReference type="GO" id="GO:0031072">
    <property type="term" value="F:heat shock protein binding"/>
    <property type="evidence" value="ECO:0007669"/>
    <property type="project" value="TreeGrafter"/>
</dbReference>
<dbReference type="Pfam" id="PF00226">
    <property type="entry name" value="DnaJ"/>
    <property type="match status" value="1"/>
</dbReference>
<evidence type="ECO:0000259" key="1">
    <source>
        <dbReference type="PROSITE" id="PS50076"/>
    </source>
</evidence>
<dbReference type="PROSITE" id="PS50076">
    <property type="entry name" value="DNAJ_2"/>
    <property type="match status" value="1"/>
</dbReference>
<evidence type="ECO:0000313" key="3">
    <source>
        <dbReference type="Proteomes" id="UP000315522"/>
    </source>
</evidence>
<dbReference type="GO" id="GO:0005634">
    <property type="term" value="C:nucleus"/>
    <property type="evidence" value="ECO:0007669"/>
    <property type="project" value="TreeGrafter"/>
</dbReference>
<dbReference type="SMART" id="SM00271">
    <property type="entry name" value="DnaJ"/>
    <property type="match status" value="1"/>
</dbReference>
<gene>
    <name evidence="2" type="primary">CAJ1</name>
    <name evidence="2" type="ORF">LAWI1_G001085</name>
</gene>
<dbReference type="GO" id="GO:0005737">
    <property type="term" value="C:cytoplasm"/>
    <property type="evidence" value="ECO:0007669"/>
    <property type="project" value="TreeGrafter"/>
</dbReference>
<reference evidence="2 3" key="1">
    <citation type="submission" date="2018-05" db="EMBL/GenBank/DDBJ databases">
        <title>Genome sequencing and assembly of the regulated plant pathogen Lachnellula willkommii and related sister species for the development of diagnostic species identification markers.</title>
        <authorList>
            <person name="Giroux E."/>
            <person name="Bilodeau G."/>
        </authorList>
    </citation>
    <scope>NUCLEOTIDE SEQUENCE [LARGE SCALE GENOMIC DNA]</scope>
    <source>
        <strain evidence="2 3">CBS 172.35</strain>
    </source>
</reference>
<dbReference type="EMBL" id="QGML01000100">
    <property type="protein sequence ID" value="TVY93652.1"/>
    <property type="molecule type" value="Genomic_DNA"/>
</dbReference>
<dbReference type="PANTHER" id="PTHR44144">
    <property type="entry name" value="DNAJ HOMOLOG SUBFAMILY C MEMBER 9"/>
    <property type="match status" value="1"/>
</dbReference>
<protein>
    <submittedName>
        <fullName evidence="2">Protein CAJ1</fullName>
    </submittedName>
</protein>
<keyword evidence="3" id="KW-1185">Reference proteome</keyword>
<organism evidence="2 3">
    <name type="scientific">Lachnellula willkommii</name>
    <dbReference type="NCBI Taxonomy" id="215461"/>
    <lineage>
        <taxon>Eukaryota</taxon>
        <taxon>Fungi</taxon>
        <taxon>Dikarya</taxon>
        <taxon>Ascomycota</taxon>
        <taxon>Pezizomycotina</taxon>
        <taxon>Leotiomycetes</taxon>
        <taxon>Helotiales</taxon>
        <taxon>Lachnaceae</taxon>
        <taxon>Lachnellula</taxon>
    </lineage>
</organism>